<sequence length="297" mass="34508">MPSAVHWYRDWSRGTVGNAPSTVNARLRLICAFYEWCVAHRHVDELPFDFEQIRSGRPAGLLEHLKRDDDRIKRPDLLLIEPRKLPKLLHRDQVATCLSELTNETHRLMFALMVRTGLRHEECTSFPLAYVFDPDKRASTRDKRLLRVHLSPKDMDLKFSKPRAIDIPADLMSDLWWYAVRGRPKRARMVNPSELFVSAKGGRFRPSSVTSLFEALQARVGFHVRPHMLRHTYATYTLMALRQSQYRGDPLLYVRDRLGHRSVSSTTVYLQLIDQLATELLQSHEHELAKLFAGVEE</sequence>
<organism evidence="4 5">
    <name type="scientific">Piscinibacterium candidicorallinum</name>
    <dbReference type="NCBI Taxonomy" id="1793872"/>
    <lineage>
        <taxon>Bacteria</taxon>
        <taxon>Pseudomonadati</taxon>
        <taxon>Pseudomonadota</taxon>
        <taxon>Betaproteobacteria</taxon>
        <taxon>Burkholderiales</taxon>
        <taxon>Piscinibacterium</taxon>
    </lineage>
</organism>
<dbReference type="CDD" id="cd00397">
    <property type="entry name" value="DNA_BRE_C"/>
    <property type="match status" value="1"/>
</dbReference>
<evidence type="ECO:0000256" key="1">
    <source>
        <dbReference type="ARBA" id="ARBA00022908"/>
    </source>
</evidence>
<dbReference type="Gene3D" id="1.10.443.10">
    <property type="entry name" value="Intergrase catalytic core"/>
    <property type="match status" value="1"/>
</dbReference>
<reference evidence="5" key="1">
    <citation type="journal article" date="2019" name="Int. J. Syst. Evol. Microbiol.">
        <title>The Global Catalogue of Microorganisms (GCM) 10K type strain sequencing project: providing services to taxonomists for standard genome sequencing and annotation.</title>
        <authorList>
            <consortium name="The Broad Institute Genomics Platform"/>
            <consortium name="The Broad Institute Genome Sequencing Center for Infectious Disease"/>
            <person name="Wu L."/>
            <person name="Ma J."/>
        </authorList>
    </citation>
    <scope>NUCLEOTIDE SEQUENCE [LARGE SCALE GENOMIC DNA]</scope>
    <source>
        <strain evidence="5">KCTC 52168</strain>
    </source>
</reference>
<comment type="caution">
    <text evidence="4">The sequence shown here is derived from an EMBL/GenBank/DDBJ whole genome shotgun (WGS) entry which is preliminary data.</text>
</comment>
<dbReference type="RefSeq" id="WP_377304186.1">
    <property type="nucleotide sequence ID" value="NZ_JBHRTI010000004.1"/>
</dbReference>
<dbReference type="InterPro" id="IPR013762">
    <property type="entry name" value="Integrase-like_cat_sf"/>
</dbReference>
<keyword evidence="1" id="KW-0229">DNA integration</keyword>
<evidence type="ECO:0000313" key="5">
    <source>
        <dbReference type="Proteomes" id="UP001595556"/>
    </source>
</evidence>
<dbReference type="InterPro" id="IPR002104">
    <property type="entry name" value="Integrase_catalytic"/>
</dbReference>
<evidence type="ECO:0000256" key="2">
    <source>
        <dbReference type="ARBA" id="ARBA00023172"/>
    </source>
</evidence>
<evidence type="ECO:0000259" key="3">
    <source>
        <dbReference type="PROSITE" id="PS51898"/>
    </source>
</evidence>
<dbReference type="Pfam" id="PF00589">
    <property type="entry name" value="Phage_integrase"/>
    <property type="match status" value="1"/>
</dbReference>
<proteinExistence type="predicted"/>
<keyword evidence="5" id="KW-1185">Reference proteome</keyword>
<evidence type="ECO:0000313" key="4">
    <source>
        <dbReference type="EMBL" id="MFC3148348.1"/>
    </source>
</evidence>
<dbReference type="InterPro" id="IPR050090">
    <property type="entry name" value="Tyrosine_recombinase_XerCD"/>
</dbReference>
<dbReference type="PANTHER" id="PTHR30349:SF64">
    <property type="entry name" value="PROPHAGE INTEGRASE INTD-RELATED"/>
    <property type="match status" value="1"/>
</dbReference>
<dbReference type="PANTHER" id="PTHR30349">
    <property type="entry name" value="PHAGE INTEGRASE-RELATED"/>
    <property type="match status" value="1"/>
</dbReference>
<dbReference type="InterPro" id="IPR011010">
    <property type="entry name" value="DNA_brk_join_enz"/>
</dbReference>
<keyword evidence="2" id="KW-0233">DNA recombination</keyword>
<name>A0ABV7H6F9_9BURK</name>
<dbReference type="Proteomes" id="UP001595556">
    <property type="component" value="Unassembled WGS sequence"/>
</dbReference>
<accession>A0ABV7H6F9</accession>
<protein>
    <submittedName>
        <fullName evidence="4">Tyrosine-type recombinase/integrase</fullName>
    </submittedName>
</protein>
<feature type="domain" description="Tyr recombinase" evidence="3">
    <location>
        <begin position="84"/>
        <end position="282"/>
    </location>
</feature>
<dbReference type="EMBL" id="JBHRTI010000004">
    <property type="protein sequence ID" value="MFC3148348.1"/>
    <property type="molecule type" value="Genomic_DNA"/>
</dbReference>
<gene>
    <name evidence="4" type="ORF">ACFOEN_12015</name>
</gene>
<dbReference type="PROSITE" id="PS51898">
    <property type="entry name" value="TYR_RECOMBINASE"/>
    <property type="match status" value="1"/>
</dbReference>
<dbReference type="SUPFAM" id="SSF56349">
    <property type="entry name" value="DNA breaking-rejoining enzymes"/>
    <property type="match status" value="1"/>
</dbReference>